<evidence type="ECO:0000313" key="2">
    <source>
        <dbReference type="EMBL" id="PPB81127.1"/>
    </source>
</evidence>
<name>A0A2S5JHX9_9RHOB</name>
<dbReference type="AlphaFoldDB" id="A0A2S5JHX9"/>
<accession>A0A2S5JHX9</accession>
<dbReference type="PANTHER" id="PTHR30615:SF8">
    <property type="entry name" value="UPF0047 PROTEIN C4A8.02C"/>
    <property type="match status" value="1"/>
</dbReference>
<dbReference type="Proteomes" id="UP000239736">
    <property type="component" value="Unassembled WGS sequence"/>
</dbReference>
<dbReference type="EMBL" id="PRDS01000003">
    <property type="protein sequence ID" value="PPB81127.1"/>
    <property type="molecule type" value="Genomic_DNA"/>
</dbReference>
<dbReference type="InterPro" id="IPR001602">
    <property type="entry name" value="UPF0047_YjbQ-like"/>
</dbReference>
<dbReference type="PIRSF" id="PIRSF004681">
    <property type="entry name" value="UCP004681"/>
    <property type="match status" value="1"/>
</dbReference>
<dbReference type="OrthoDB" id="9801725at2"/>
<evidence type="ECO:0000313" key="3">
    <source>
        <dbReference type="Proteomes" id="UP000239736"/>
    </source>
</evidence>
<dbReference type="SUPFAM" id="SSF111038">
    <property type="entry name" value="YjbQ-like"/>
    <property type="match status" value="1"/>
</dbReference>
<organism evidence="2 3">
    <name type="scientific">Albidovulum inexpectatum</name>
    <dbReference type="NCBI Taxonomy" id="196587"/>
    <lineage>
        <taxon>Bacteria</taxon>
        <taxon>Pseudomonadati</taxon>
        <taxon>Pseudomonadota</taxon>
        <taxon>Alphaproteobacteria</taxon>
        <taxon>Rhodobacterales</taxon>
        <taxon>Paracoccaceae</taxon>
        <taxon>Albidovulum</taxon>
    </lineage>
</organism>
<dbReference type="PROSITE" id="PS01314">
    <property type="entry name" value="UPF0047"/>
    <property type="match status" value="1"/>
</dbReference>
<reference evidence="2 3" key="1">
    <citation type="submission" date="2018-01" db="EMBL/GenBank/DDBJ databases">
        <title>Genomic Encyclopedia of Archaeal and Bacterial Type Strains, Phase II (KMG-II): from individual species to whole genera.</title>
        <authorList>
            <person name="Goeker M."/>
        </authorList>
    </citation>
    <scope>NUCLEOTIDE SEQUENCE [LARGE SCALE GENOMIC DNA]</scope>
    <source>
        <strain evidence="2 3">DSM 12048</strain>
    </source>
</reference>
<dbReference type="Gene3D" id="2.60.120.460">
    <property type="entry name" value="YjbQ-like"/>
    <property type="match status" value="1"/>
</dbReference>
<comment type="similarity">
    <text evidence="1">Belongs to the UPF0047 family.</text>
</comment>
<dbReference type="NCBIfam" id="TIGR00149">
    <property type="entry name" value="TIGR00149_YjbQ"/>
    <property type="match status" value="1"/>
</dbReference>
<dbReference type="InterPro" id="IPR035917">
    <property type="entry name" value="YjbQ-like_sf"/>
</dbReference>
<dbReference type="Pfam" id="PF01894">
    <property type="entry name" value="YjbQ"/>
    <property type="match status" value="1"/>
</dbReference>
<dbReference type="RefSeq" id="WP_104069911.1">
    <property type="nucleotide sequence ID" value="NZ_PRDS01000003.1"/>
</dbReference>
<comment type="caution">
    <text evidence="2">The sequence shown here is derived from an EMBL/GenBank/DDBJ whole genome shotgun (WGS) entry which is preliminary data.</text>
</comment>
<gene>
    <name evidence="2" type="ORF">LV82_01168</name>
</gene>
<sequence length="139" mass="15725">MQRIFVISTRGAGLYEFTQDIRKFCGPLGTGLLTLFVRHTSCSLLIQENADPEVRDDLAEFLRRLVPDADDASMRWLRHTYEGPDDMPAHIKAALLPVSISIPVAEGRPALGTWQGVYLFEHRRAPHDRQVVAHFVRST</sequence>
<evidence type="ECO:0000256" key="1">
    <source>
        <dbReference type="ARBA" id="ARBA00005534"/>
    </source>
</evidence>
<dbReference type="PANTHER" id="PTHR30615">
    <property type="entry name" value="UNCHARACTERIZED PROTEIN YJBQ-RELATED"/>
    <property type="match status" value="1"/>
</dbReference>
<proteinExistence type="inferred from homology"/>
<keyword evidence="3" id="KW-1185">Reference proteome</keyword>
<protein>
    <submittedName>
        <fullName evidence="2">Secondary thiamine-phosphate synthase enzyme</fullName>
    </submittedName>
</protein>